<evidence type="ECO:0000259" key="13">
    <source>
        <dbReference type="Pfam" id="PF04757"/>
    </source>
</evidence>
<evidence type="ECO:0000313" key="14">
    <source>
        <dbReference type="EMBL" id="KAK6624963.1"/>
    </source>
</evidence>
<keyword evidence="4" id="KW-0813">Transport</keyword>
<sequence>MTLTPAGRAEILRAAQRDEFFKEQLSNNASELLHLIGGVRLWLRYKDLVQMTIRIFYDILMTALNLQTLGEEFTGMVQVNRTATALPKKYVSP</sequence>
<organism evidence="14 15">
    <name type="scientific">Polyplax serrata</name>
    <name type="common">Common mouse louse</name>
    <dbReference type="NCBI Taxonomy" id="468196"/>
    <lineage>
        <taxon>Eukaryota</taxon>
        <taxon>Metazoa</taxon>
        <taxon>Ecdysozoa</taxon>
        <taxon>Arthropoda</taxon>
        <taxon>Hexapoda</taxon>
        <taxon>Insecta</taxon>
        <taxon>Pterygota</taxon>
        <taxon>Neoptera</taxon>
        <taxon>Paraneoptera</taxon>
        <taxon>Psocodea</taxon>
        <taxon>Troctomorpha</taxon>
        <taxon>Phthiraptera</taxon>
        <taxon>Anoplura</taxon>
        <taxon>Polyplacidae</taxon>
        <taxon>Polyplax</taxon>
    </lineage>
</organism>
<evidence type="ECO:0000256" key="10">
    <source>
        <dbReference type="ARBA" id="ARBA00022989"/>
    </source>
</evidence>
<comment type="caution">
    <text evidence="14">The sequence shown here is derived from an EMBL/GenBank/DDBJ whole genome shotgun (WGS) entry which is preliminary data.</text>
</comment>
<evidence type="ECO:0000256" key="11">
    <source>
        <dbReference type="ARBA" id="ARBA00023136"/>
    </source>
</evidence>
<evidence type="ECO:0000256" key="2">
    <source>
        <dbReference type="ARBA" id="ARBA00004906"/>
    </source>
</evidence>
<dbReference type="GO" id="GO:0015031">
    <property type="term" value="P:protein transport"/>
    <property type="evidence" value="ECO:0007669"/>
    <property type="project" value="UniProtKB-KW"/>
</dbReference>
<evidence type="ECO:0000256" key="1">
    <source>
        <dbReference type="ARBA" id="ARBA00004585"/>
    </source>
</evidence>
<keyword evidence="12" id="KW-0576">Peroxisome</keyword>
<evidence type="ECO:0000256" key="7">
    <source>
        <dbReference type="ARBA" id="ARBA00022771"/>
    </source>
</evidence>
<dbReference type="InterPro" id="IPR006845">
    <property type="entry name" value="Pex_N"/>
</dbReference>
<evidence type="ECO:0000256" key="12">
    <source>
        <dbReference type="ARBA" id="ARBA00023140"/>
    </source>
</evidence>
<evidence type="ECO:0000256" key="8">
    <source>
        <dbReference type="ARBA" id="ARBA00022833"/>
    </source>
</evidence>
<keyword evidence="6" id="KW-0479">Metal-binding</keyword>
<feature type="domain" description="Pex N-terminal" evidence="13">
    <location>
        <begin position="18"/>
        <end position="88"/>
    </location>
</feature>
<evidence type="ECO:0000256" key="6">
    <source>
        <dbReference type="ARBA" id="ARBA00022723"/>
    </source>
</evidence>
<keyword evidence="7" id="KW-0863">Zinc-finger</keyword>
<dbReference type="EMBL" id="JAWJWE010000037">
    <property type="protein sequence ID" value="KAK6624963.1"/>
    <property type="molecule type" value="Genomic_DNA"/>
</dbReference>
<keyword evidence="8" id="KW-0862">Zinc</keyword>
<name>A0AAN8NQU7_POLSC</name>
<proteinExistence type="inferred from homology"/>
<comment type="similarity">
    <text evidence="3">Belongs to the pex2/pex10/pex12 family.</text>
</comment>
<dbReference type="GO" id="GO:0005778">
    <property type="term" value="C:peroxisomal membrane"/>
    <property type="evidence" value="ECO:0007669"/>
    <property type="project" value="UniProtKB-SubCell"/>
</dbReference>
<dbReference type="GO" id="GO:0008270">
    <property type="term" value="F:zinc ion binding"/>
    <property type="evidence" value="ECO:0007669"/>
    <property type="project" value="UniProtKB-KW"/>
</dbReference>
<evidence type="ECO:0000256" key="3">
    <source>
        <dbReference type="ARBA" id="ARBA00008704"/>
    </source>
</evidence>
<keyword evidence="5" id="KW-0812">Transmembrane</keyword>
<comment type="subcellular location">
    <subcellularLocation>
        <location evidence="1">Peroxisome membrane</location>
        <topology evidence="1">Multi-pass membrane protein</topology>
    </subcellularLocation>
</comment>
<evidence type="ECO:0000313" key="15">
    <source>
        <dbReference type="Proteomes" id="UP001372834"/>
    </source>
</evidence>
<gene>
    <name evidence="14" type="ORF">RUM43_005254</name>
</gene>
<evidence type="ECO:0000256" key="9">
    <source>
        <dbReference type="ARBA" id="ARBA00022927"/>
    </source>
</evidence>
<dbReference type="AlphaFoldDB" id="A0AAN8NQU7"/>
<evidence type="ECO:0000256" key="4">
    <source>
        <dbReference type="ARBA" id="ARBA00022448"/>
    </source>
</evidence>
<keyword evidence="11" id="KW-0472">Membrane</keyword>
<accession>A0AAN8NQU7</accession>
<keyword evidence="10" id="KW-1133">Transmembrane helix</keyword>
<reference evidence="14 15" key="1">
    <citation type="submission" date="2023-10" db="EMBL/GenBank/DDBJ databases">
        <title>Genomes of two closely related lineages of the louse Polyplax serrata with different host specificities.</title>
        <authorList>
            <person name="Martinu J."/>
            <person name="Tarabai H."/>
            <person name="Stefka J."/>
            <person name="Hypsa V."/>
        </authorList>
    </citation>
    <scope>NUCLEOTIDE SEQUENCE [LARGE SCALE GENOMIC DNA]</scope>
    <source>
        <strain evidence="14">HR10_N</strain>
    </source>
</reference>
<dbReference type="Pfam" id="PF04757">
    <property type="entry name" value="Pex2_Pex12"/>
    <property type="match status" value="1"/>
</dbReference>
<keyword evidence="9" id="KW-0653">Protein transport</keyword>
<protein>
    <recommendedName>
        <fullName evidence="13">Pex N-terminal domain-containing protein</fullName>
    </recommendedName>
</protein>
<evidence type="ECO:0000256" key="5">
    <source>
        <dbReference type="ARBA" id="ARBA00022692"/>
    </source>
</evidence>
<comment type="pathway">
    <text evidence="2">Protein modification; protein ubiquitination.</text>
</comment>
<dbReference type="Proteomes" id="UP001372834">
    <property type="component" value="Unassembled WGS sequence"/>
</dbReference>